<evidence type="ECO:0000313" key="3">
    <source>
        <dbReference type="Proteomes" id="UP000641152"/>
    </source>
</evidence>
<proteinExistence type="predicted"/>
<gene>
    <name evidence="2" type="ORF">EBB_09570</name>
</gene>
<protein>
    <submittedName>
        <fullName evidence="2">DUF1566 domain-containing protein</fullName>
    </submittedName>
</protein>
<accession>A0ABR9DCF5</accession>
<comment type="caution">
    <text evidence="2">The sequence shown here is derived from an EMBL/GenBank/DDBJ whole genome shotgun (WGS) entry which is preliminary data.</text>
</comment>
<dbReference type="EMBL" id="JACXST010000002">
    <property type="protein sequence ID" value="MBD9360781.1"/>
    <property type="molecule type" value="Genomic_DNA"/>
</dbReference>
<name>A0ABR9DCF5_9GAMM</name>
<dbReference type="Pfam" id="PF07603">
    <property type="entry name" value="Lcl_C"/>
    <property type="match status" value="1"/>
</dbReference>
<organism evidence="2 3">
    <name type="scientific">Methylomonas fluvii</name>
    <dbReference type="NCBI Taxonomy" id="1854564"/>
    <lineage>
        <taxon>Bacteria</taxon>
        <taxon>Pseudomonadati</taxon>
        <taxon>Pseudomonadota</taxon>
        <taxon>Gammaproteobacteria</taxon>
        <taxon>Methylococcales</taxon>
        <taxon>Methylococcaceae</taxon>
        <taxon>Methylomonas</taxon>
    </lineage>
</organism>
<dbReference type="InterPro" id="IPR011460">
    <property type="entry name" value="Lcl_C"/>
</dbReference>
<evidence type="ECO:0000259" key="1">
    <source>
        <dbReference type="Pfam" id="PF07603"/>
    </source>
</evidence>
<evidence type="ECO:0000313" key="2">
    <source>
        <dbReference type="EMBL" id="MBD9360781.1"/>
    </source>
</evidence>
<keyword evidence="3" id="KW-1185">Reference proteome</keyword>
<feature type="domain" description="Lcl C-terminal" evidence="1">
    <location>
        <begin position="76"/>
        <end position="156"/>
    </location>
</feature>
<sequence length="158" mass="17014">MDLKEIAKVVLLAGGLLLGHAVQAESTVSPAVPYSERAKTAAIYGLGDSGPQGGKVYYVDDTGEHGLEAKAADEINSLSWSDAVTVAGAYGSGWHLPTKTELKVLYEHRNVVGGFAKDDYWSATEQDINSAWIQGFGNGDQDRYNKYSKLSVRAVRSF</sequence>
<dbReference type="Proteomes" id="UP000641152">
    <property type="component" value="Unassembled WGS sequence"/>
</dbReference>
<reference evidence="2 3" key="1">
    <citation type="submission" date="2020-09" db="EMBL/GenBank/DDBJ databases">
        <title>Methylomonas albis sp. nov. and Methylomonas fluvii sp. nov.: Two cold-adapted methanotrophs from the River Elbe and an amended description of Methylovulum psychrotolerans strain Eb1.</title>
        <authorList>
            <person name="Bussmann I.K."/>
            <person name="Klings K.-W."/>
            <person name="Warnstedt J."/>
            <person name="Hoppert M."/>
            <person name="Saborowski A."/>
            <person name="Horn F."/>
            <person name="Liebner S."/>
        </authorList>
    </citation>
    <scope>NUCLEOTIDE SEQUENCE [LARGE SCALE GENOMIC DNA]</scope>
    <source>
        <strain evidence="2 3">EbB</strain>
    </source>
</reference>